<evidence type="ECO:0000313" key="2">
    <source>
        <dbReference type="EMBL" id="CAL5226402.1"/>
    </source>
</evidence>
<keyword evidence="3" id="KW-1185">Reference proteome</keyword>
<sequence length="120" mass="13411">MDTMSHDGMIGLGHFNNNGVCNTNYFCDNSRTTSSVLKRVGEWSRMGMSPGFTLFRGSDDYYVQVTVGGFPHSTVPLSSITGCSDNPVGSDRKRKRESEGSRAKRARHGRRDRGEDWCLR</sequence>
<gene>
    <name evidence="2" type="primary">g9251</name>
    <name evidence="2" type="ORF">VP750_LOCUS8308</name>
</gene>
<evidence type="ECO:0000256" key="1">
    <source>
        <dbReference type="SAM" id="MobiDB-lite"/>
    </source>
</evidence>
<dbReference type="Proteomes" id="UP001497392">
    <property type="component" value="Unassembled WGS sequence"/>
</dbReference>
<accession>A0ABP1G3P6</accession>
<comment type="caution">
    <text evidence="2">The sequence shown here is derived from an EMBL/GenBank/DDBJ whole genome shotgun (WGS) entry which is preliminary data.</text>
</comment>
<name>A0ABP1G3P6_9CHLO</name>
<protein>
    <submittedName>
        <fullName evidence="2">G9251 protein</fullName>
    </submittedName>
</protein>
<organism evidence="2 3">
    <name type="scientific">Coccomyxa viridis</name>
    <dbReference type="NCBI Taxonomy" id="1274662"/>
    <lineage>
        <taxon>Eukaryota</taxon>
        <taxon>Viridiplantae</taxon>
        <taxon>Chlorophyta</taxon>
        <taxon>core chlorophytes</taxon>
        <taxon>Trebouxiophyceae</taxon>
        <taxon>Trebouxiophyceae incertae sedis</taxon>
        <taxon>Coccomyxaceae</taxon>
        <taxon>Coccomyxa</taxon>
    </lineage>
</organism>
<dbReference type="EMBL" id="CAXHTA020000016">
    <property type="protein sequence ID" value="CAL5226402.1"/>
    <property type="molecule type" value="Genomic_DNA"/>
</dbReference>
<reference evidence="2 3" key="1">
    <citation type="submission" date="2024-06" db="EMBL/GenBank/DDBJ databases">
        <authorList>
            <person name="Kraege A."/>
            <person name="Thomma B."/>
        </authorList>
    </citation>
    <scope>NUCLEOTIDE SEQUENCE [LARGE SCALE GENOMIC DNA]</scope>
</reference>
<proteinExistence type="predicted"/>
<feature type="region of interest" description="Disordered" evidence="1">
    <location>
        <begin position="76"/>
        <end position="120"/>
    </location>
</feature>
<evidence type="ECO:0000313" key="3">
    <source>
        <dbReference type="Proteomes" id="UP001497392"/>
    </source>
</evidence>